<dbReference type="Proteomes" id="UP001074446">
    <property type="component" value="Unassembled WGS sequence"/>
</dbReference>
<keyword evidence="3" id="KW-1185">Reference proteome</keyword>
<dbReference type="SUPFAM" id="SSF48371">
    <property type="entry name" value="ARM repeat"/>
    <property type="match status" value="1"/>
</dbReference>
<dbReference type="Proteomes" id="UP001068021">
    <property type="component" value="Unassembled WGS sequence"/>
</dbReference>
<dbReference type="EMBL" id="JAPVER010000020">
    <property type="protein sequence ID" value="MCZ3366745.1"/>
    <property type="molecule type" value="Genomic_DNA"/>
</dbReference>
<dbReference type="EMBL" id="JAPVES010000030">
    <property type="protein sequence ID" value="MCZ3374109.1"/>
    <property type="molecule type" value="Genomic_DNA"/>
</dbReference>
<organism evidence="2">
    <name type="scientific">Methanobacterium veterum</name>
    <dbReference type="NCBI Taxonomy" id="408577"/>
    <lineage>
        <taxon>Archaea</taxon>
        <taxon>Methanobacteriati</taxon>
        <taxon>Methanobacteriota</taxon>
        <taxon>Methanomada group</taxon>
        <taxon>Methanobacteria</taxon>
        <taxon>Methanobacteriales</taxon>
        <taxon>Methanobacteriaceae</taxon>
        <taxon>Methanobacterium</taxon>
    </lineage>
</organism>
<evidence type="ECO:0000313" key="1">
    <source>
        <dbReference type="EMBL" id="MCZ3366745.1"/>
    </source>
</evidence>
<dbReference type="InterPro" id="IPR011989">
    <property type="entry name" value="ARM-like"/>
</dbReference>
<evidence type="ECO:0000313" key="2">
    <source>
        <dbReference type="EMBL" id="MCZ3374109.1"/>
    </source>
</evidence>
<dbReference type="Gene3D" id="1.25.10.10">
    <property type="entry name" value="Leucine-rich Repeat Variant"/>
    <property type="match status" value="2"/>
</dbReference>
<evidence type="ECO:0000313" key="3">
    <source>
        <dbReference type="Proteomes" id="UP001068021"/>
    </source>
</evidence>
<dbReference type="AlphaFoldDB" id="A0A9E5A6F5"/>
<dbReference type="PANTHER" id="PTHR12697:SF5">
    <property type="entry name" value="DEOXYHYPUSINE HYDROXYLASE"/>
    <property type="match status" value="1"/>
</dbReference>
<gene>
    <name evidence="2" type="ORF">O3H35_15785</name>
    <name evidence="1" type="ORF">O3H54_12715</name>
</gene>
<dbReference type="PANTHER" id="PTHR12697">
    <property type="entry name" value="PBS LYASE HEAT-LIKE PROTEIN"/>
    <property type="match status" value="1"/>
</dbReference>
<dbReference type="GO" id="GO:0016491">
    <property type="term" value="F:oxidoreductase activity"/>
    <property type="evidence" value="ECO:0007669"/>
    <property type="project" value="TreeGrafter"/>
</dbReference>
<accession>A0A9E5A6F5</accession>
<protein>
    <submittedName>
        <fullName evidence="2">HEAT repeat domain-containing protein</fullName>
    </submittedName>
</protein>
<dbReference type="InterPro" id="IPR016024">
    <property type="entry name" value="ARM-type_fold"/>
</dbReference>
<reference evidence="2" key="1">
    <citation type="submission" date="2022-12" db="EMBL/GenBank/DDBJ databases">
        <title>Reclassification of two methanogenic archaea species isolated from the Kolyma lowland permafrost.</title>
        <authorList>
            <person name="Trubitsyn V.E."/>
            <person name="Rivkina E.M."/>
            <person name="Shcherbakova V.A."/>
        </authorList>
    </citation>
    <scope>NUCLEOTIDE SEQUENCE</scope>
    <source>
        <strain evidence="1">M2</strain>
        <strain evidence="2">MK4</strain>
    </source>
</reference>
<dbReference type="Pfam" id="PF13646">
    <property type="entry name" value="HEAT_2"/>
    <property type="match status" value="2"/>
</dbReference>
<name>A0A9E5A6F5_9EURY</name>
<dbReference type="RefSeq" id="WP_048080861.1">
    <property type="nucleotide sequence ID" value="NZ_JAPVER010000020.1"/>
</dbReference>
<proteinExistence type="predicted"/>
<sequence length="268" mass="29905">MITEDKKKQSRKKRGQISSEELEPCIEFDAERLIEMLNSNNPQERTIAATILGNRRDKKGILTLCNSLKKEKALYSRIAMSEALGKMGESAVPPLIKLLGQIGNNQERELPEKYFNKKSFPLARDMAARTIIKIGKPATPYLIEVIEKQDDYISQQAVDALGGIAAKTGDRSALPVLLNSLGSNNEITLWKVIRSLSGFKHSSKALPPLLNILERDYDAAIIWESARTLGQININNQDVMDALCKLEKNDHPEIKKAAKNALINLENL</sequence>
<comment type="caution">
    <text evidence="2">The sequence shown here is derived from an EMBL/GenBank/DDBJ whole genome shotgun (WGS) entry which is preliminary data.</text>
</comment>